<comment type="subcellular location">
    <subcellularLocation>
        <location evidence="1">Secreted</location>
    </subcellularLocation>
</comment>
<proteinExistence type="inferred from homology"/>
<dbReference type="AlphaFoldDB" id="A0A915CTT8"/>
<feature type="chain" id="PRO_5037355043" evidence="7">
    <location>
        <begin position="26"/>
        <end position="209"/>
    </location>
</feature>
<feature type="signal peptide" evidence="7">
    <location>
        <begin position="1"/>
        <end position="25"/>
    </location>
</feature>
<accession>A0A915CTT8</accession>
<sequence>MKSYNLFCTTSFWCLLVLVVPSVTAQLYGHGVDFKQVEEIVPVEAKQFYESLTGEDKQVLQKVLSKSTSYTSVREVLADLRNGSTTLYDKTVGIVGQMRQTIASLSPSARAFVDETARQLNDALSSGFSIAQLKSEANEIVNRFRSLDAKAQKELKDAFPMVTTVVYNNVFQTLAVGLLGIDGGPPQPQVTAAPAEVEEPEHVQKKIVV</sequence>
<evidence type="ECO:0000256" key="7">
    <source>
        <dbReference type="SAM" id="SignalP"/>
    </source>
</evidence>
<evidence type="ECO:0000313" key="8">
    <source>
        <dbReference type="Proteomes" id="UP000887574"/>
    </source>
</evidence>
<evidence type="ECO:0000256" key="5">
    <source>
        <dbReference type="ARBA" id="ARBA00023054"/>
    </source>
</evidence>
<organism evidence="8 9">
    <name type="scientific">Ditylenchus dipsaci</name>
    <dbReference type="NCBI Taxonomy" id="166011"/>
    <lineage>
        <taxon>Eukaryota</taxon>
        <taxon>Metazoa</taxon>
        <taxon>Ecdysozoa</taxon>
        <taxon>Nematoda</taxon>
        <taxon>Chromadorea</taxon>
        <taxon>Rhabditida</taxon>
        <taxon>Tylenchina</taxon>
        <taxon>Tylenchomorpha</taxon>
        <taxon>Sphaerularioidea</taxon>
        <taxon>Anguinidae</taxon>
        <taxon>Anguininae</taxon>
        <taxon>Ditylenchus</taxon>
    </lineage>
</organism>
<comment type="similarity">
    <text evidence="2">Belongs to the fatty-acid and retinol-binding protein (FARBP) family.</text>
</comment>
<evidence type="ECO:0000256" key="4">
    <source>
        <dbReference type="ARBA" id="ARBA00022729"/>
    </source>
</evidence>
<keyword evidence="5" id="KW-0175">Coiled coil</keyword>
<evidence type="ECO:0000256" key="3">
    <source>
        <dbReference type="ARBA" id="ARBA00022525"/>
    </source>
</evidence>
<dbReference type="GO" id="GO:0005576">
    <property type="term" value="C:extracellular region"/>
    <property type="evidence" value="ECO:0007669"/>
    <property type="project" value="UniProtKB-SubCell"/>
</dbReference>
<evidence type="ECO:0000256" key="1">
    <source>
        <dbReference type="ARBA" id="ARBA00004613"/>
    </source>
</evidence>
<evidence type="ECO:0000313" key="9">
    <source>
        <dbReference type="WBParaSite" id="jg12339"/>
    </source>
</evidence>
<dbReference type="InterPro" id="IPR008632">
    <property type="entry name" value="Gp-FAR-1"/>
</dbReference>
<dbReference type="Proteomes" id="UP000887574">
    <property type="component" value="Unplaced"/>
</dbReference>
<keyword evidence="3" id="KW-0964">Secreted</keyword>
<evidence type="ECO:0000256" key="6">
    <source>
        <dbReference type="ARBA" id="ARBA00023121"/>
    </source>
</evidence>
<name>A0A915CTT8_9BILA</name>
<evidence type="ECO:0000256" key="2">
    <source>
        <dbReference type="ARBA" id="ARBA00006648"/>
    </source>
</evidence>
<dbReference type="WBParaSite" id="jg12339">
    <property type="protein sequence ID" value="jg12339"/>
    <property type="gene ID" value="jg12339"/>
</dbReference>
<keyword evidence="4 7" id="KW-0732">Signal</keyword>
<dbReference type="GO" id="GO:0008289">
    <property type="term" value="F:lipid binding"/>
    <property type="evidence" value="ECO:0007669"/>
    <property type="project" value="UniProtKB-KW"/>
</dbReference>
<dbReference type="Pfam" id="PF05823">
    <property type="entry name" value="Gp-FAR-1"/>
    <property type="match status" value="1"/>
</dbReference>
<keyword evidence="6" id="KW-0446">Lipid-binding</keyword>
<protein>
    <submittedName>
        <fullName evidence="9">Uncharacterized protein</fullName>
    </submittedName>
</protein>
<dbReference type="Gene3D" id="1.20.120.1100">
    <property type="match status" value="1"/>
</dbReference>
<keyword evidence="8" id="KW-1185">Reference proteome</keyword>
<reference evidence="9" key="1">
    <citation type="submission" date="2022-11" db="UniProtKB">
        <authorList>
            <consortium name="WormBaseParasite"/>
        </authorList>
    </citation>
    <scope>IDENTIFICATION</scope>
</reference>